<protein>
    <submittedName>
        <fullName evidence="3">ATP-binding protein</fullName>
    </submittedName>
</protein>
<accession>A0ABW2PEZ8</accession>
<evidence type="ECO:0000256" key="1">
    <source>
        <dbReference type="ARBA" id="ARBA00022527"/>
    </source>
</evidence>
<dbReference type="GO" id="GO:0005524">
    <property type="term" value="F:ATP binding"/>
    <property type="evidence" value="ECO:0007669"/>
    <property type="project" value="UniProtKB-KW"/>
</dbReference>
<dbReference type="CDD" id="cd16936">
    <property type="entry name" value="HATPase_RsbW-like"/>
    <property type="match status" value="1"/>
</dbReference>
<gene>
    <name evidence="3" type="ORF">ACFQSB_30765</name>
</gene>
<sequence>MRMGRLLGVIELAGDPRSARTARDFVRERVGDGHTALDTLTLLVSEVVTNSVVHSDSRHGGRVTLTLADCYDFIHVDVVDAGGSGVPHVRVDESGEGGRGLQIVQILAARWGVRQDATSRTVWFQVNYERGRVASAIRATAEAKSSASDHKHAFLTTT</sequence>
<dbReference type="SUPFAM" id="SSF55874">
    <property type="entry name" value="ATPase domain of HSP90 chaperone/DNA topoisomerase II/histidine kinase"/>
    <property type="match status" value="1"/>
</dbReference>
<dbReference type="EMBL" id="JBHTCG010000028">
    <property type="protein sequence ID" value="MFC7386625.1"/>
    <property type="molecule type" value="Genomic_DNA"/>
</dbReference>
<reference evidence="4" key="1">
    <citation type="journal article" date="2019" name="Int. J. Syst. Evol. Microbiol.">
        <title>The Global Catalogue of Microorganisms (GCM) 10K type strain sequencing project: providing services to taxonomists for standard genome sequencing and annotation.</title>
        <authorList>
            <consortium name="The Broad Institute Genomics Platform"/>
            <consortium name="The Broad Institute Genome Sequencing Center for Infectious Disease"/>
            <person name="Wu L."/>
            <person name="Ma J."/>
        </authorList>
    </citation>
    <scope>NUCLEOTIDE SEQUENCE [LARGE SCALE GENOMIC DNA]</scope>
    <source>
        <strain evidence="4">CECT 7649</strain>
    </source>
</reference>
<dbReference type="Proteomes" id="UP001596496">
    <property type="component" value="Unassembled WGS sequence"/>
</dbReference>
<keyword evidence="3" id="KW-0067">ATP-binding</keyword>
<dbReference type="RefSeq" id="WP_380830350.1">
    <property type="nucleotide sequence ID" value="NZ_JBHTCG010000028.1"/>
</dbReference>
<evidence type="ECO:0000259" key="2">
    <source>
        <dbReference type="Pfam" id="PF13581"/>
    </source>
</evidence>
<dbReference type="InterPro" id="IPR003594">
    <property type="entry name" value="HATPase_dom"/>
</dbReference>
<dbReference type="InterPro" id="IPR036890">
    <property type="entry name" value="HATPase_C_sf"/>
</dbReference>
<keyword evidence="1" id="KW-0418">Kinase</keyword>
<keyword evidence="3" id="KW-0547">Nucleotide-binding</keyword>
<evidence type="ECO:0000313" key="4">
    <source>
        <dbReference type="Proteomes" id="UP001596496"/>
    </source>
</evidence>
<comment type="caution">
    <text evidence="3">The sequence shown here is derived from an EMBL/GenBank/DDBJ whole genome shotgun (WGS) entry which is preliminary data.</text>
</comment>
<dbReference type="PANTHER" id="PTHR35526">
    <property type="entry name" value="ANTI-SIGMA-F FACTOR RSBW-RELATED"/>
    <property type="match status" value="1"/>
</dbReference>
<dbReference type="Gene3D" id="3.30.565.10">
    <property type="entry name" value="Histidine kinase-like ATPase, C-terminal domain"/>
    <property type="match status" value="1"/>
</dbReference>
<evidence type="ECO:0000313" key="3">
    <source>
        <dbReference type="EMBL" id="MFC7386625.1"/>
    </source>
</evidence>
<feature type="domain" description="Histidine kinase/HSP90-like ATPase" evidence="2">
    <location>
        <begin position="14"/>
        <end position="125"/>
    </location>
</feature>
<keyword evidence="4" id="KW-1185">Reference proteome</keyword>
<keyword evidence="1" id="KW-0808">Transferase</keyword>
<dbReference type="InterPro" id="IPR050267">
    <property type="entry name" value="Anti-sigma-factor_SerPK"/>
</dbReference>
<dbReference type="PANTHER" id="PTHR35526:SF3">
    <property type="entry name" value="ANTI-SIGMA-F FACTOR RSBW"/>
    <property type="match status" value="1"/>
</dbReference>
<proteinExistence type="predicted"/>
<dbReference type="Pfam" id="PF13581">
    <property type="entry name" value="HATPase_c_2"/>
    <property type="match status" value="1"/>
</dbReference>
<name>A0ABW2PEZ8_9ACTN</name>
<organism evidence="3 4">
    <name type="scientific">Sphaerisporangium rhizosphaerae</name>
    <dbReference type="NCBI Taxonomy" id="2269375"/>
    <lineage>
        <taxon>Bacteria</taxon>
        <taxon>Bacillati</taxon>
        <taxon>Actinomycetota</taxon>
        <taxon>Actinomycetes</taxon>
        <taxon>Streptosporangiales</taxon>
        <taxon>Streptosporangiaceae</taxon>
        <taxon>Sphaerisporangium</taxon>
    </lineage>
</organism>
<keyword evidence="1" id="KW-0723">Serine/threonine-protein kinase</keyword>